<proteinExistence type="predicted"/>
<accession>A0ABW2T6M0</accession>
<comment type="caution">
    <text evidence="2">The sequence shown here is derived from an EMBL/GenBank/DDBJ whole genome shotgun (WGS) entry which is preliminary data.</text>
</comment>
<dbReference type="EMBL" id="JBHTEE010000001">
    <property type="protein sequence ID" value="MFC7604335.1"/>
    <property type="molecule type" value="Genomic_DNA"/>
</dbReference>
<dbReference type="RefSeq" id="WP_343961520.1">
    <property type="nucleotide sequence ID" value="NZ_BAAAGK010000005.1"/>
</dbReference>
<dbReference type="Proteomes" id="UP001596514">
    <property type="component" value="Unassembled WGS sequence"/>
</dbReference>
<keyword evidence="3" id="KW-1185">Reference proteome</keyword>
<organism evidence="2 3">
    <name type="scientific">Streptosporangium amethystogenes subsp. fukuiense</name>
    <dbReference type="NCBI Taxonomy" id="698418"/>
    <lineage>
        <taxon>Bacteria</taxon>
        <taxon>Bacillati</taxon>
        <taxon>Actinomycetota</taxon>
        <taxon>Actinomycetes</taxon>
        <taxon>Streptosporangiales</taxon>
        <taxon>Streptosporangiaceae</taxon>
        <taxon>Streptosporangium</taxon>
    </lineage>
</organism>
<gene>
    <name evidence="2" type="ORF">ACFQVD_29900</name>
</gene>
<sequence length="90" mass="9142">MNERYRSEVTAGPGGVMTDEVGTVTGDLTVVTEVAGGQAAVRVQYTGAEEWYVATGSPLPVSAGRGEGIHEAVVAMIRHGAPEGVAQATG</sequence>
<name>A0ABW2T6M0_9ACTN</name>
<evidence type="ECO:0000313" key="3">
    <source>
        <dbReference type="Proteomes" id="UP001596514"/>
    </source>
</evidence>
<evidence type="ECO:0000313" key="2">
    <source>
        <dbReference type="EMBL" id="MFC7604335.1"/>
    </source>
</evidence>
<reference evidence="3" key="1">
    <citation type="journal article" date="2019" name="Int. J. Syst. Evol. Microbiol.">
        <title>The Global Catalogue of Microorganisms (GCM) 10K type strain sequencing project: providing services to taxonomists for standard genome sequencing and annotation.</title>
        <authorList>
            <consortium name="The Broad Institute Genomics Platform"/>
            <consortium name="The Broad Institute Genome Sequencing Center for Infectious Disease"/>
            <person name="Wu L."/>
            <person name="Ma J."/>
        </authorList>
    </citation>
    <scope>NUCLEOTIDE SEQUENCE [LARGE SCALE GENOMIC DNA]</scope>
    <source>
        <strain evidence="3">JCM 10083</strain>
    </source>
</reference>
<protein>
    <submittedName>
        <fullName evidence="2">Uncharacterized protein</fullName>
    </submittedName>
</protein>
<evidence type="ECO:0000256" key="1">
    <source>
        <dbReference type="SAM" id="MobiDB-lite"/>
    </source>
</evidence>
<feature type="region of interest" description="Disordered" evidence="1">
    <location>
        <begin position="1"/>
        <end position="20"/>
    </location>
</feature>